<sequence length="135" mass="14526">MNNTATGLYSGELRTEATHTASGTLILTDAPVDNHGRGEAFSPTDLVSAALGSCMMTIMGIVAARHALDLSGVRFSVTKHMAAEPRRIAQVDITFQMPASLASKDRTLLENAARTCPVALSLHPEIRQQVEFLYQ</sequence>
<dbReference type="EMBL" id="FQYN01000006">
    <property type="protein sequence ID" value="SHJ41896.1"/>
    <property type="molecule type" value="Genomic_DNA"/>
</dbReference>
<dbReference type="AlphaFoldDB" id="A0A1M6J5B1"/>
<dbReference type="InterPro" id="IPR015946">
    <property type="entry name" value="KH_dom-like_a/b"/>
</dbReference>
<protein>
    <submittedName>
        <fullName evidence="1">Uncharacterized OsmC-related protein</fullName>
    </submittedName>
</protein>
<dbReference type="Proteomes" id="UP000184418">
    <property type="component" value="Unassembled WGS sequence"/>
</dbReference>
<dbReference type="SUPFAM" id="SSF82784">
    <property type="entry name" value="OsmC-like"/>
    <property type="match status" value="1"/>
</dbReference>
<dbReference type="STRING" id="1121955.SAMN02745146_3104"/>
<dbReference type="InterPro" id="IPR003718">
    <property type="entry name" value="OsmC/Ohr_fam"/>
</dbReference>
<dbReference type="OrthoDB" id="290036at2"/>
<dbReference type="PANTHER" id="PTHR39624">
    <property type="entry name" value="PROTEIN INVOLVED IN RIMO-MEDIATED BETA-METHYLTHIOLATION OF RIBOSOMAL PROTEIN S12 YCAO"/>
    <property type="match status" value="1"/>
</dbReference>
<keyword evidence="2" id="KW-1185">Reference proteome</keyword>
<evidence type="ECO:0000313" key="1">
    <source>
        <dbReference type="EMBL" id="SHJ41896.1"/>
    </source>
</evidence>
<name>A0A1M6J5B1_9BACT</name>
<proteinExistence type="predicted"/>
<reference evidence="1 2" key="1">
    <citation type="submission" date="2016-11" db="EMBL/GenBank/DDBJ databases">
        <authorList>
            <person name="Jaros S."/>
            <person name="Januszkiewicz K."/>
            <person name="Wedrychowicz H."/>
        </authorList>
    </citation>
    <scope>NUCLEOTIDE SEQUENCE [LARGE SCALE GENOMIC DNA]</scope>
    <source>
        <strain evidence="1 2">DSM 21074</strain>
    </source>
</reference>
<evidence type="ECO:0000313" key="2">
    <source>
        <dbReference type="Proteomes" id="UP000184418"/>
    </source>
</evidence>
<accession>A0A1M6J5B1</accession>
<dbReference type="RefSeq" id="WP_073110863.1">
    <property type="nucleotide sequence ID" value="NZ_FQYN01000006.1"/>
</dbReference>
<dbReference type="Pfam" id="PF02566">
    <property type="entry name" value="OsmC"/>
    <property type="match status" value="1"/>
</dbReference>
<gene>
    <name evidence="1" type="ORF">SAMN02745146_3104</name>
</gene>
<organism evidence="1 2">
    <name type="scientific">Hymenobacter daecheongensis DSM 21074</name>
    <dbReference type="NCBI Taxonomy" id="1121955"/>
    <lineage>
        <taxon>Bacteria</taxon>
        <taxon>Pseudomonadati</taxon>
        <taxon>Bacteroidota</taxon>
        <taxon>Cytophagia</taxon>
        <taxon>Cytophagales</taxon>
        <taxon>Hymenobacteraceae</taxon>
        <taxon>Hymenobacter</taxon>
    </lineage>
</organism>
<dbReference type="InterPro" id="IPR036102">
    <property type="entry name" value="OsmC/Ohrsf"/>
</dbReference>
<dbReference type="PANTHER" id="PTHR39624:SF2">
    <property type="entry name" value="OSMC-LIKE PROTEIN"/>
    <property type="match status" value="1"/>
</dbReference>
<dbReference type="Gene3D" id="3.30.300.20">
    <property type="match status" value="1"/>
</dbReference>